<evidence type="ECO:0000313" key="10">
    <source>
        <dbReference type="Proteomes" id="UP000807504"/>
    </source>
</evidence>
<feature type="region of interest" description="Disordered" evidence="7">
    <location>
        <begin position="119"/>
        <end position="138"/>
    </location>
</feature>
<feature type="region of interest" description="Disordered" evidence="7">
    <location>
        <begin position="144"/>
        <end position="169"/>
    </location>
</feature>
<evidence type="ECO:0000259" key="8">
    <source>
        <dbReference type="PROSITE" id="PS51714"/>
    </source>
</evidence>
<comment type="similarity">
    <text evidence="5">Belongs to the TRAFAC class translation factor GTPase superfamily. Bms1-like GTPase family. TSR1 subfamily.</text>
</comment>
<gene>
    <name evidence="9" type="ORF">HNY73_019667</name>
</gene>
<dbReference type="PANTHER" id="PTHR12858">
    <property type="entry name" value="RIBOSOME BIOGENESIS PROTEIN"/>
    <property type="match status" value="1"/>
</dbReference>
<protein>
    <recommendedName>
        <fullName evidence="6">Pre-rRNA-processing protein TSR1 homolog</fullName>
    </recommendedName>
</protein>
<dbReference type="SMART" id="SM01362">
    <property type="entry name" value="DUF663"/>
    <property type="match status" value="1"/>
</dbReference>
<evidence type="ECO:0000256" key="6">
    <source>
        <dbReference type="ARBA" id="ARBA00040070"/>
    </source>
</evidence>
<dbReference type="GO" id="GO:0005525">
    <property type="term" value="F:GTP binding"/>
    <property type="evidence" value="ECO:0007669"/>
    <property type="project" value="TreeGrafter"/>
</dbReference>
<evidence type="ECO:0000256" key="7">
    <source>
        <dbReference type="SAM" id="MobiDB-lite"/>
    </source>
</evidence>
<evidence type="ECO:0000256" key="1">
    <source>
        <dbReference type="ARBA" id="ARBA00004604"/>
    </source>
</evidence>
<dbReference type="GO" id="GO:0030688">
    <property type="term" value="C:preribosome, small subunit precursor"/>
    <property type="evidence" value="ECO:0007669"/>
    <property type="project" value="TreeGrafter"/>
</dbReference>
<evidence type="ECO:0000313" key="9">
    <source>
        <dbReference type="EMBL" id="KAF8766620.1"/>
    </source>
</evidence>
<keyword evidence="10" id="KW-1185">Reference proteome</keyword>
<dbReference type="GO" id="GO:0034511">
    <property type="term" value="F:U3 snoRNA binding"/>
    <property type="evidence" value="ECO:0007669"/>
    <property type="project" value="TreeGrafter"/>
</dbReference>
<dbReference type="Pfam" id="PF04950">
    <property type="entry name" value="RIBIOP_C"/>
    <property type="match status" value="1"/>
</dbReference>
<evidence type="ECO:0000256" key="3">
    <source>
        <dbReference type="ARBA" id="ARBA00023242"/>
    </source>
</evidence>
<organism evidence="9 10">
    <name type="scientific">Argiope bruennichi</name>
    <name type="common">Wasp spider</name>
    <name type="synonym">Aranea bruennichi</name>
    <dbReference type="NCBI Taxonomy" id="94029"/>
    <lineage>
        <taxon>Eukaryota</taxon>
        <taxon>Metazoa</taxon>
        <taxon>Ecdysozoa</taxon>
        <taxon>Arthropoda</taxon>
        <taxon>Chelicerata</taxon>
        <taxon>Arachnida</taxon>
        <taxon>Araneae</taxon>
        <taxon>Araneomorphae</taxon>
        <taxon>Entelegynae</taxon>
        <taxon>Araneoidea</taxon>
        <taxon>Araneidae</taxon>
        <taxon>Argiope</taxon>
    </lineage>
</organism>
<dbReference type="AlphaFoldDB" id="A0A8T0E5K9"/>
<sequence length="879" mass="100891">MSLGDRALPLVTVIYLEATRLACLISGEYLPSPPTGRASRYFGFLYPVLSSHSRFAYGSFLPPHALWCSALVDRCFGTWLVGVYALGLWTTWKLTIFLALLTRPNRIIVSVSCGTFGEQTNKPHKSGKSKGRRHDKGKLDVKAVTHHKRHEMNRTERKNQMQQLRKTKREEVLRQKRKLGGLKSEPVLVMILPLDDSVNASEFLEKLQSCDEDLEKLSYGQSGKLILNHKANGCFRFKQRYTFMIPNKFDLHSIMDALKVCEILLLLHSSNPLDDYTDSLLSVIMAHALPTTIHVAQGLSKMNPKKKAEFRKQVQKTLDSRFPDIKIHQADTSQELQLLLRQIGSQKQRSIGFRDNRPHLLVENMLFELKDPDSNKGTLKVSGYIRGQPLNVNGLVHLPGWGTFQMSQIDYIHDPHSSEKFNTVLQTSETANPIDQESLQSEMIPDPMEGEQTWPTQEELDEAENKSKREVKKVAEGTSEYQAAWIVESENEESDASDEDSQEGSAVISDSENEEEIEDEMETAESTSEMKDENYDKNMDMDEERQTLVRFKEERMNQMFPDEEDTPLDIEARKRYQKYRGLKSFHKDPWDPMENLPEEYGRIFRFQNFKQTKKNVLTSEKEGAEPGEYVTVHIADVPQSLYDNARTEKSVMTVYGLLPHEQKMSVVNTLIRKHPSCKVPIKSKDTLIFHVGFRRFTCKPIFSEHKAGNKFKLERFLPSDTAVVASFYAPITFPPASVVVFRQRPNGSHELVATGSVLDVDPNRVVVKRIILSGHPFKIFKRSVVVRFMFFNREDINYFKSIELRTKYARQGHIREALGSHGHMKCVFDKQLQSQDVVLMHLYKRVYPKWTYDNYVPTPIHTVSPPEITSVETVMDTTS</sequence>
<keyword evidence="3" id="KW-0539">Nucleus</keyword>
<dbReference type="InterPro" id="IPR030387">
    <property type="entry name" value="G_Bms1/Tsr1_dom"/>
</dbReference>
<dbReference type="GO" id="GO:0003924">
    <property type="term" value="F:GTPase activity"/>
    <property type="evidence" value="ECO:0007669"/>
    <property type="project" value="TreeGrafter"/>
</dbReference>
<feature type="compositionally biased region" description="Basic and acidic residues" evidence="7">
    <location>
        <begin position="528"/>
        <end position="539"/>
    </location>
</feature>
<accession>A0A8T0E5K9</accession>
<evidence type="ECO:0000256" key="4">
    <source>
        <dbReference type="ARBA" id="ARBA00037087"/>
    </source>
</evidence>
<dbReference type="PROSITE" id="PS51714">
    <property type="entry name" value="G_BMS1"/>
    <property type="match status" value="1"/>
</dbReference>
<comment type="subcellular location">
    <subcellularLocation>
        <location evidence="1">Nucleus</location>
        <location evidence="1">Nucleolus</location>
    </subcellularLocation>
</comment>
<dbReference type="GO" id="GO:0000479">
    <property type="term" value="P:endonucleolytic cleavage of tricistronic rRNA transcript (SSU-rRNA, 5.8S rRNA, LSU-rRNA)"/>
    <property type="evidence" value="ECO:0007669"/>
    <property type="project" value="TreeGrafter"/>
</dbReference>
<reference evidence="9" key="2">
    <citation type="submission" date="2020-06" db="EMBL/GenBank/DDBJ databases">
        <authorList>
            <person name="Sheffer M."/>
        </authorList>
    </citation>
    <scope>NUCLEOTIDE SEQUENCE</scope>
</reference>
<dbReference type="GO" id="GO:0000462">
    <property type="term" value="P:maturation of SSU-rRNA from tricistronic rRNA transcript (SSU-rRNA, 5.8S rRNA, LSU-rRNA)"/>
    <property type="evidence" value="ECO:0007669"/>
    <property type="project" value="TreeGrafter"/>
</dbReference>
<reference evidence="9" key="1">
    <citation type="journal article" date="2020" name="bioRxiv">
        <title>Chromosome-level reference genome of the European wasp spider Argiope bruennichi: a resource for studies on range expansion and evolutionary adaptation.</title>
        <authorList>
            <person name="Sheffer M.M."/>
            <person name="Hoppe A."/>
            <person name="Krehenwinkel H."/>
            <person name="Uhl G."/>
            <person name="Kuss A.W."/>
            <person name="Jensen L."/>
            <person name="Jensen C."/>
            <person name="Gillespie R.G."/>
            <person name="Hoff K.J."/>
            <person name="Prost S."/>
        </authorList>
    </citation>
    <scope>NUCLEOTIDE SEQUENCE</scope>
</reference>
<comment type="function">
    <text evidence="4">Required during maturation of the 40S ribosomal subunit in the nucleolus.</text>
</comment>
<feature type="compositionally biased region" description="Acidic residues" evidence="7">
    <location>
        <begin position="511"/>
        <end position="523"/>
    </location>
</feature>
<feature type="region of interest" description="Disordered" evidence="7">
    <location>
        <begin position="489"/>
        <end position="539"/>
    </location>
</feature>
<comment type="caution">
    <text evidence="9">The sequence shown here is derived from an EMBL/GenBank/DDBJ whole genome shotgun (WGS) entry which is preliminary data.</text>
</comment>
<evidence type="ECO:0000256" key="2">
    <source>
        <dbReference type="ARBA" id="ARBA00022517"/>
    </source>
</evidence>
<feature type="compositionally biased region" description="Basic and acidic residues" evidence="7">
    <location>
        <begin position="463"/>
        <end position="475"/>
    </location>
</feature>
<dbReference type="SMART" id="SM00785">
    <property type="entry name" value="AARP2CN"/>
    <property type="match status" value="1"/>
</dbReference>
<dbReference type="GO" id="GO:0005730">
    <property type="term" value="C:nucleolus"/>
    <property type="evidence" value="ECO:0007669"/>
    <property type="project" value="UniProtKB-SubCell"/>
</dbReference>
<dbReference type="InterPro" id="IPR039761">
    <property type="entry name" value="Bms1/Tsr1"/>
</dbReference>
<feature type="domain" description="Bms1-type G" evidence="8">
    <location>
        <begin position="185"/>
        <end position="349"/>
    </location>
</feature>
<feature type="compositionally biased region" description="Acidic residues" evidence="7">
    <location>
        <begin position="489"/>
        <end position="502"/>
    </location>
</feature>
<proteinExistence type="inferred from homology"/>
<dbReference type="Pfam" id="PF22298">
    <property type="entry name" value="Tsr1_G-like"/>
    <property type="match status" value="1"/>
</dbReference>
<evidence type="ECO:0000256" key="5">
    <source>
        <dbReference type="ARBA" id="ARBA00038288"/>
    </source>
</evidence>
<feature type="compositionally biased region" description="Basic residues" evidence="7">
    <location>
        <begin position="122"/>
        <end position="136"/>
    </location>
</feature>
<dbReference type="Pfam" id="PF08142">
    <property type="entry name" value="AARP2CN"/>
    <property type="match status" value="1"/>
</dbReference>
<dbReference type="InterPro" id="IPR012948">
    <property type="entry name" value="AARP2CN"/>
</dbReference>
<dbReference type="Proteomes" id="UP000807504">
    <property type="component" value="Unassembled WGS sequence"/>
</dbReference>
<feature type="region of interest" description="Disordered" evidence="7">
    <location>
        <begin position="446"/>
        <end position="477"/>
    </location>
</feature>
<dbReference type="EMBL" id="JABXBU010002230">
    <property type="protein sequence ID" value="KAF8766620.1"/>
    <property type="molecule type" value="Genomic_DNA"/>
</dbReference>
<keyword evidence="2" id="KW-0690">Ribosome biogenesis</keyword>
<dbReference type="InterPro" id="IPR007034">
    <property type="entry name" value="BMS1_TSR1_C"/>
</dbReference>
<dbReference type="PANTHER" id="PTHR12858:SF1">
    <property type="entry name" value="PRE-RRNA-PROCESSING PROTEIN TSR1 HOMOLOG"/>
    <property type="match status" value="1"/>
</dbReference>
<name>A0A8T0E5K9_ARGBR</name>